<feature type="region of interest" description="Disordered" evidence="1">
    <location>
        <begin position="1"/>
        <end position="51"/>
    </location>
</feature>
<feature type="region of interest" description="Disordered" evidence="1">
    <location>
        <begin position="1113"/>
        <end position="1148"/>
    </location>
</feature>
<reference evidence="4" key="1">
    <citation type="submission" date="2016-04" db="UniProtKB">
        <authorList>
            <consortium name="WormBaseParasite"/>
        </authorList>
    </citation>
    <scope>IDENTIFICATION</scope>
</reference>
<evidence type="ECO:0000313" key="4">
    <source>
        <dbReference type="WBParaSite" id="ASIM_0001133001-mRNA-1"/>
    </source>
</evidence>
<accession>A0A158PN91</accession>
<gene>
    <name evidence="2" type="ORF">ASIM_LOCUS10888</name>
</gene>
<sequence length="1378" mass="155230">MSEDRRTQESSRAAAHAPVWSVTRRQRTEVSPLRDAETGTQSYRSRTMTTTERVQVVQTPVEADGTDFSVEVLSSTAFSKLDTKCAGSNVSGQNERWIESTTMRHEAGGIPVVGGITASGVPLYSGIWYSPESTETTTIITTTTTTYRVFEVESDESAGEENGKESELTINFPLECESSKHADIEGEVPDGEPFYVVIGKKDTLSPVTTPPEHVVKTVDINVIPTEPTAHDTQTVKTADVDGNRYPQMLEISDHDGKVSRKYPLFVIGIRYVNVYHNGRSDGLNEHDELQITDEISTMVAKLSGSFKRAAVHGEHTIYLPVKGRKAHDHQMQYAHDPSSGSKPSRTQRELKSKYTVKFSDPFRIEADVDEWTASTSKVPEIPEEDLRKHVNVYHSGLSDRVSLSPKRTKRREKGTRPKIERTLPHQQVICTEETDLEETYQIQRLPDQQVDEIFPCVPEQRIEIRRSEASAGWLQHSGTREPTKPQDGQEEYTHRSSQQKPEQSVYMNIELRRPPRKGATTIQIVDEKKQCKTRDPYQDVENELPTVTEAKPKFTGLIFKRGETYVDYPTTELYEGPVDATNRAHEVEGEPLEQHVSVYHSGRSDEVVPVKAVHEEEEPSSVEALTGAAQAIGARITGLFKKSPAHLDYPTSEPYEGPFAITNRTSDVEGEPLRTFVSVYHSGRSDEPITKVLEEVPEMPSEELPTVTEAKPKFTEELKQSLFAMGIIPPNASYADYPKSLPFLGPHFITPCMHDLPKLNLSEIVHVYHSGRSDECVERPTAEVSSGRLREVPSAVAGGYGIANGLLLESSEEPLSTIRRTSDVEKVPLQHYVNVYGSGIVEGVMPAALPPKMEVLAVQPAKVQIEARSPSSEIVSKVTDVSSIEVKPHVLARERPPEIPKRGLIKKPLPPVRQFYSYDVKETRTQKPKAPQPPQPCREIVEAAALARQKRLEKERHQVDLDVSINAKEPLQRPSARPPIIATRVERDQVRKEAVAPRERTSVLGSGAPSRLSDYYAKTREVDYWIGRHTERYSRPPRDLTADIGIDVASDEHWEEKQLGGARRATSLQPESIYARSTRRDIPARGMQISTRSVSPTAHLHWTTVSETTSVSYSKKVSIERRRPRPRQSFEIPSVRRQYRPPPPPPEVAIYGRSGWTTFDSDYSRPYSGVAAIRGESRQSRYSTYARYGETSGLGMTGIQQPTAHYVSNETRVSNLFIWIRVTITTQFQAYRNPLRYDLPSPVSPPRYEHWAAQPNSWTVEGSPRRFHNGRRDETSYYGSGYPHTRADYRVSHTGPEFLHYQNSNLEEIPIVSLMNEFPMIEEGATECLFPTVQPIRTHDYIEILHITDLPPGEHARSSRSAPLRRARQRIRNYCTML</sequence>
<reference evidence="2 3" key="2">
    <citation type="submission" date="2018-11" db="EMBL/GenBank/DDBJ databases">
        <authorList>
            <consortium name="Pathogen Informatics"/>
        </authorList>
    </citation>
    <scope>NUCLEOTIDE SEQUENCE [LARGE SCALE GENOMIC DNA]</scope>
</reference>
<feature type="compositionally biased region" description="Polar residues" evidence="1">
    <location>
        <begin position="38"/>
        <end position="51"/>
    </location>
</feature>
<evidence type="ECO:0000313" key="3">
    <source>
        <dbReference type="Proteomes" id="UP000267096"/>
    </source>
</evidence>
<dbReference type="WBParaSite" id="ASIM_0001133001-mRNA-1">
    <property type="protein sequence ID" value="ASIM_0001133001-mRNA-1"/>
    <property type="gene ID" value="ASIM_0001133001"/>
</dbReference>
<evidence type="ECO:0000313" key="2">
    <source>
        <dbReference type="EMBL" id="VDK43868.1"/>
    </source>
</evidence>
<feature type="region of interest" description="Disordered" evidence="1">
    <location>
        <begin position="469"/>
        <end position="502"/>
    </location>
</feature>
<dbReference type="EMBL" id="UYRR01031024">
    <property type="protein sequence ID" value="VDK43868.1"/>
    <property type="molecule type" value="Genomic_DNA"/>
</dbReference>
<feature type="region of interest" description="Disordered" evidence="1">
    <location>
        <begin position="397"/>
        <end position="418"/>
    </location>
</feature>
<feature type="region of interest" description="Disordered" evidence="1">
    <location>
        <begin position="326"/>
        <end position="350"/>
    </location>
</feature>
<dbReference type="OrthoDB" id="5843047at2759"/>
<protein>
    <submittedName>
        <fullName evidence="4">Nesprin-1</fullName>
    </submittedName>
</protein>
<evidence type="ECO:0000256" key="1">
    <source>
        <dbReference type="SAM" id="MobiDB-lite"/>
    </source>
</evidence>
<organism evidence="4">
    <name type="scientific">Anisakis simplex</name>
    <name type="common">Herring worm</name>
    <dbReference type="NCBI Taxonomy" id="6269"/>
    <lineage>
        <taxon>Eukaryota</taxon>
        <taxon>Metazoa</taxon>
        <taxon>Ecdysozoa</taxon>
        <taxon>Nematoda</taxon>
        <taxon>Chromadorea</taxon>
        <taxon>Rhabditida</taxon>
        <taxon>Spirurina</taxon>
        <taxon>Ascaridomorpha</taxon>
        <taxon>Ascaridoidea</taxon>
        <taxon>Anisakidae</taxon>
        <taxon>Anisakis</taxon>
        <taxon>Anisakis simplex complex</taxon>
    </lineage>
</organism>
<feature type="compositionally biased region" description="Basic and acidic residues" evidence="1">
    <location>
        <begin position="26"/>
        <end position="37"/>
    </location>
</feature>
<name>A0A158PN91_ANISI</name>
<proteinExistence type="predicted"/>
<keyword evidence="3" id="KW-1185">Reference proteome</keyword>
<dbReference type="Proteomes" id="UP000267096">
    <property type="component" value="Unassembled WGS sequence"/>
</dbReference>
<feature type="region of interest" description="Disordered" evidence="1">
    <location>
        <begin position="1072"/>
        <end position="1091"/>
    </location>
</feature>